<accession>A0A6C0FCN7</accession>
<dbReference type="Pfam" id="PF19064">
    <property type="entry name" value="DUF5760"/>
    <property type="match status" value="1"/>
</dbReference>
<dbReference type="AlphaFoldDB" id="A0A6C0FCN7"/>
<name>A0A6C0FCN7_9ZZZZ</name>
<organism evidence="1">
    <name type="scientific">viral metagenome</name>
    <dbReference type="NCBI Taxonomy" id="1070528"/>
    <lineage>
        <taxon>unclassified sequences</taxon>
        <taxon>metagenomes</taxon>
        <taxon>organismal metagenomes</taxon>
    </lineage>
</organism>
<dbReference type="EMBL" id="MN738787">
    <property type="protein sequence ID" value="QHT36945.1"/>
    <property type="molecule type" value="Genomic_DNA"/>
</dbReference>
<proteinExistence type="predicted"/>
<evidence type="ECO:0000313" key="1">
    <source>
        <dbReference type="EMBL" id="QHT36945.1"/>
    </source>
</evidence>
<dbReference type="InterPro" id="IPR043918">
    <property type="entry name" value="DUF5760"/>
</dbReference>
<sequence length="133" mass="15689">MQAIPQDPLFQQPQLPPQGEIDTFKTKVKRWLTIDEEIAECEKKIKELKALKNKQLEPQITEFMRQYNIKDLNTESGKIRCNERKTKRALNRANIQDNLSKVIHDDIVIEQAMNLIMNNREVKISYKLTKPKK</sequence>
<protein>
    <submittedName>
        <fullName evidence="1">Uncharacterized protein</fullName>
    </submittedName>
</protein>
<reference evidence="1" key="1">
    <citation type="journal article" date="2020" name="Nature">
        <title>Giant virus diversity and host interactions through global metagenomics.</title>
        <authorList>
            <person name="Schulz F."/>
            <person name="Roux S."/>
            <person name="Paez-Espino D."/>
            <person name="Jungbluth S."/>
            <person name="Walsh D.A."/>
            <person name="Denef V.J."/>
            <person name="McMahon K.D."/>
            <person name="Konstantinidis K.T."/>
            <person name="Eloe-Fadrosh E.A."/>
            <person name="Kyrpides N.C."/>
            <person name="Woyke T."/>
        </authorList>
    </citation>
    <scope>NUCLEOTIDE SEQUENCE</scope>
    <source>
        <strain evidence="1">GVMAG-S-ERX555967-130</strain>
    </source>
</reference>